<proteinExistence type="predicted"/>
<dbReference type="Proteomes" id="UP000005546">
    <property type="component" value="Unassembled WGS sequence"/>
</dbReference>
<keyword evidence="3" id="KW-1185">Reference proteome</keyword>
<accession>F3QYE8</accession>
<organism evidence="2 3">
    <name type="scientific">Paraprevotella xylaniphila YIT 11841</name>
    <dbReference type="NCBI Taxonomy" id="762982"/>
    <lineage>
        <taxon>Bacteria</taxon>
        <taxon>Pseudomonadati</taxon>
        <taxon>Bacteroidota</taxon>
        <taxon>Bacteroidia</taxon>
        <taxon>Bacteroidales</taxon>
        <taxon>Prevotellaceae</taxon>
        <taxon>Paraprevotella</taxon>
    </lineage>
</organism>
<keyword evidence="1" id="KW-0472">Membrane</keyword>
<comment type="caution">
    <text evidence="2">The sequence shown here is derived from an EMBL/GenBank/DDBJ whole genome shotgun (WGS) entry which is preliminary data.</text>
</comment>
<sequence>MIVYKLSIFSFEAFCSFCAGWFSISAGRFLVLYRVVGCFVFGYS</sequence>
<reference evidence="2 3" key="1">
    <citation type="submission" date="2011-02" db="EMBL/GenBank/DDBJ databases">
        <authorList>
            <person name="Weinstock G."/>
            <person name="Sodergren E."/>
            <person name="Clifton S."/>
            <person name="Fulton L."/>
            <person name="Fulton B."/>
            <person name="Courtney L."/>
            <person name="Fronick C."/>
            <person name="Harrison M."/>
            <person name="Strong C."/>
            <person name="Farmer C."/>
            <person name="Delahaunty K."/>
            <person name="Markovic C."/>
            <person name="Hall O."/>
            <person name="Minx P."/>
            <person name="Tomlinson C."/>
            <person name="Mitreva M."/>
            <person name="Hou S."/>
            <person name="Chen J."/>
            <person name="Wollam A."/>
            <person name="Pepin K.H."/>
            <person name="Johnson M."/>
            <person name="Bhonagiri V."/>
            <person name="Zhang X."/>
            <person name="Suruliraj S."/>
            <person name="Warren W."/>
            <person name="Chinwalla A."/>
            <person name="Mardis E.R."/>
            <person name="Wilson R.K."/>
        </authorList>
    </citation>
    <scope>NUCLEOTIDE SEQUENCE [LARGE SCALE GENOMIC DNA]</scope>
    <source>
        <strain evidence="2 3">YIT 11841</strain>
    </source>
</reference>
<evidence type="ECO:0000313" key="2">
    <source>
        <dbReference type="EMBL" id="EGG50495.1"/>
    </source>
</evidence>
<dbReference type="EMBL" id="AFBR01000093">
    <property type="protein sequence ID" value="EGG50495.1"/>
    <property type="molecule type" value="Genomic_DNA"/>
</dbReference>
<dbReference type="AlphaFoldDB" id="F3QYE8"/>
<feature type="transmembrane region" description="Helical" evidence="1">
    <location>
        <begin position="6"/>
        <end position="24"/>
    </location>
</feature>
<protein>
    <submittedName>
        <fullName evidence="2">Uncharacterized protein</fullName>
    </submittedName>
</protein>
<dbReference type="HOGENOM" id="CLU_3219785_0_0_10"/>
<dbReference type="STRING" id="762982.HMPREF9442_03242"/>
<evidence type="ECO:0000256" key="1">
    <source>
        <dbReference type="SAM" id="Phobius"/>
    </source>
</evidence>
<name>F3QYE8_9BACT</name>
<gene>
    <name evidence="2" type="ORF">HMPREF9442_03242</name>
</gene>
<evidence type="ECO:0000313" key="3">
    <source>
        <dbReference type="Proteomes" id="UP000005546"/>
    </source>
</evidence>
<keyword evidence="1" id="KW-1133">Transmembrane helix</keyword>
<keyword evidence="1" id="KW-0812">Transmembrane</keyword>